<reference evidence="1 2" key="1">
    <citation type="submission" date="2014-04" db="EMBL/GenBank/DDBJ databases">
        <title>Genome evolution of avian class.</title>
        <authorList>
            <person name="Zhang G."/>
            <person name="Li C."/>
        </authorList>
    </citation>
    <scope>NUCLEOTIDE SEQUENCE [LARGE SCALE GENOMIC DNA]</scope>
    <source>
        <strain evidence="1">BGI_N320</strain>
    </source>
</reference>
<dbReference type="EMBL" id="KL525685">
    <property type="protein sequence ID" value="KFO91073.1"/>
    <property type="molecule type" value="Genomic_DNA"/>
</dbReference>
<proteinExistence type="predicted"/>
<dbReference type="AlphaFoldDB" id="A0A091HUZ6"/>
<sequence>GLFIGSPSLDVPLCNAVYVAEIPSLFFITSPSATPLQIVLLLESALHGAIRRNNYKEVPNPNKFRTGVSFFSILREGLGSL</sequence>
<keyword evidence="2" id="KW-1185">Reference proteome</keyword>
<protein>
    <submittedName>
        <fullName evidence="1">Uncharacterized protein</fullName>
    </submittedName>
</protein>
<feature type="non-terminal residue" evidence="1">
    <location>
        <position position="81"/>
    </location>
</feature>
<evidence type="ECO:0000313" key="2">
    <source>
        <dbReference type="Proteomes" id="UP000054064"/>
    </source>
</evidence>
<dbReference type="Proteomes" id="UP000054064">
    <property type="component" value="Unassembled WGS sequence"/>
</dbReference>
<feature type="non-terminal residue" evidence="1">
    <location>
        <position position="1"/>
    </location>
</feature>
<evidence type="ECO:0000313" key="1">
    <source>
        <dbReference type="EMBL" id="KFO91073.1"/>
    </source>
</evidence>
<accession>A0A091HUZ6</accession>
<name>A0A091HUZ6_BUCRH</name>
<organism evidence="1 2">
    <name type="scientific">Buceros rhinoceros silvestris</name>
    <dbReference type="NCBI Taxonomy" id="175836"/>
    <lineage>
        <taxon>Eukaryota</taxon>
        <taxon>Metazoa</taxon>
        <taxon>Chordata</taxon>
        <taxon>Craniata</taxon>
        <taxon>Vertebrata</taxon>
        <taxon>Euteleostomi</taxon>
        <taxon>Archelosauria</taxon>
        <taxon>Archosauria</taxon>
        <taxon>Dinosauria</taxon>
        <taxon>Saurischia</taxon>
        <taxon>Theropoda</taxon>
        <taxon>Coelurosauria</taxon>
        <taxon>Aves</taxon>
        <taxon>Neognathae</taxon>
        <taxon>Neoaves</taxon>
        <taxon>Telluraves</taxon>
        <taxon>Coraciimorphae</taxon>
        <taxon>Bucerotiformes</taxon>
        <taxon>Bucerotidae</taxon>
        <taxon>Buceros</taxon>
    </lineage>
</organism>
<gene>
    <name evidence="1" type="ORF">N320_01567</name>
</gene>